<sequence length="522" mass="57272">MNPFPPQFDNLIVSVFSRGKAGYQDDMRSKLSTWTLDPARDRGMILVMCGIRELIREHHTNYNLMVAVVMRAWFGILISTDMVRKFDRGRSPGAARGRELLTDTLQLAMPSSSTPSLHESSASETSMNAGTSGPNSALDSPNSVPQHRGITQILQSMSSSGNQLASDEVARLEQRTAGAEPKAATLVKVDATLGRAVGGSLPASLLETRQVLDEAARPTAPSQLDKEPTRAVLSTFVDEPLNRSSGRTGHLRDELDEVLHKRAEKDRRGDDSVLNAVVVGVSDPYGADPEFHLGDGTKLRLSAAPDDVQAHFRDYLGHYQHLEARQALLIDGMIVDYPAREELEREIVRDANHLNATGNMLTKLLQASNTKAMEEQKERVTADYARMVASSTLVQEEVLRQSFCDLLPDGTESRNSIVGFLGVLGLQTPDMLKDWWAQLDKKSTSLDGFLSYLKKNWPTQPCTTLPVGAVSSFRSFILHVTNDGSAPPPPSPERMPDNPTLKRKSNPTQGTASKPPSKAKRR</sequence>
<evidence type="ECO:0000313" key="2">
    <source>
        <dbReference type="EMBL" id="CAD9295545.1"/>
    </source>
</evidence>
<feature type="compositionally biased region" description="Low complexity" evidence="1">
    <location>
        <begin position="111"/>
        <end position="123"/>
    </location>
</feature>
<evidence type="ECO:0000256" key="1">
    <source>
        <dbReference type="SAM" id="MobiDB-lite"/>
    </source>
</evidence>
<proteinExistence type="predicted"/>
<protein>
    <submittedName>
        <fullName evidence="2">Uncharacterized protein</fullName>
    </submittedName>
</protein>
<feature type="region of interest" description="Disordered" evidence="1">
    <location>
        <begin position="110"/>
        <end position="146"/>
    </location>
</feature>
<gene>
    <name evidence="2" type="ORF">SSP0437_LOCUS5446</name>
</gene>
<name>A0A7S1YEV5_9EUKA</name>
<reference evidence="2" key="1">
    <citation type="submission" date="2021-01" db="EMBL/GenBank/DDBJ databases">
        <authorList>
            <person name="Corre E."/>
            <person name="Pelletier E."/>
            <person name="Niang G."/>
            <person name="Scheremetjew M."/>
            <person name="Finn R."/>
            <person name="Kale V."/>
            <person name="Holt S."/>
            <person name="Cochrane G."/>
            <person name="Meng A."/>
            <person name="Brown T."/>
            <person name="Cohen L."/>
        </authorList>
    </citation>
    <scope>NUCLEOTIDE SEQUENCE</scope>
    <source>
        <strain evidence="2">ATCC 50979</strain>
    </source>
</reference>
<accession>A0A7S1YEV5</accession>
<dbReference type="EMBL" id="HBGL01007065">
    <property type="protein sequence ID" value="CAD9295545.1"/>
    <property type="molecule type" value="Transcribed_RNA"/>
</dbReference>
<feature type="compositionally biased region" description="Polar residues" evidence="1">
    <location>
        <begin position="124"/>
        <end position="145"/>
    </location>
</feature>
<dbReference type="AlphaFoldDB" id="A0A7S1YEV5"/>
<organism evidence="2">
    <name type="scientific">Sexangularia sp. CB-2014</name>
    <dbReference type="NCBI Taxonomy" id="1486929"/>
    <lineage>
        <taxon>Eukaryota</taxon>
        <taxon>Amoebozoa</taxon>
        <taxon>Tubulinea</taxon>
        <taxon>Elardia</taxon>
        <taxon>Arcellinida</taxon>
        <taxon>Arcellinida incertae sedis</taxon>
        <taxon>Sexangularia</taxon>
    </lineage>
</organism>
<feature type="region of interest" description="Disordered" evidence="1">
    <location>
        <begin position="481"/>
        <end position="522"/>
    </location>
</feature>